<dbReference type="SUPFAM" id="SSF110997">
    <property type="entry name" value="Sporulation related repeat"/>
    <property type="match status" value="1"/>
</dbReference>
<dbReference type="InterPro" id="IPR007730">
    <property type="entry name" value="SPOR-like_dom"/>
</dbReference>
<accession>A0A1L8CPX1</accession>
<dbReference type="OrthoDB" id="7388953at2"/>
<dbReference type="RefSeq" id="WP_072660276.1">
    <property type="nucleotide sequence ID" value="NZ_BDFD01000018.1"/>
</dbReference>
<dbReference type="STRING" id="1921010.MMIC_P1950"/>
<dbReference type="EMBL" id="BDFD01000018">
    <property type="protein sequence ID" value="GAV20972.1"/>
    <property type="molecule type" value="Genomic_DNA"/>
</dbReference>
<feature type="region of interest" description="Disordered" evidence="1">
    <location>
        <begin position="1"/>
        <end position="81"/>
    </location>
</feature>
<proteinExistence type="predicted"/>
<name>A0A1L8CPX1_9PROT</name>
<comment type="caution">
    <text evidence="3">The sequence shown here is derived from an EMBL/GenBank/DDBJ whole genome shotgun (WGS) entry which is preliminary data.</text>
</comment>
<organism evidence="3 4">
    <name type="scientific">Mariprofundus micogutta</name>
    <dbReference type="NCBI Taxonomy" id="1921010"/>
    <lineage>
        <taxon>Bacteria</taxon>
        <taxon>Pseudomonadati</taxon>
        <taxon>Pseudomonadota</taxon>
        <taxon>Candidatius Mariprofundia</taxon>
        <taxon>Mariprofundales</taxon>
        <taxon>Mariprofundaceae</taxon>
        <taxon>Mariprofundus</taxon>
    </lineage>
</organism>
<dbReference type="Proteomes" id="UP000231632">
    <property type="component" value="Unassembled WGS sequence"/>
</dbReference>
<dbReference type="Gene3D" id="3.30.70.1070">
    <property type="entry name" value="Sporulation related repeat"/>
    <property type="match status" value="1"/>
</dbReference>
<dbReference type="AlphaFoldDB" id="A0A1L8CPX1"/>
<feature type="domain" description="SPOR" evidence="2">
    <location>
        <begin position="191"/>
        <end position="270"/>
    </location>
</feature>
<evidence type="ECO:0000256" key="1">
    <source>
        <dbReference type="SAM" id="MobiDB-lite"/>
    </source>
</evidence>
<protein>
    <submittedName>
        <fullName evidence="3">Sporulation related domain protein</fullName>
    </submittedName>
</protein>
<gene>
    <name evidence="3" type="ORF">MMIC_P1950</name>
</gene>
<keyword evidence="4" id="KW-1185">Reference proteome</keyword>
<dbReference type="InterPro" id="IPR036680">
    <property type="entry name" value="SPOR-like_sf"/>
</dbReference>
<feature type="compositionally biased region" description="Low complexity" evidence="1">
    <location>
        <begin position="1"/>
        <end position="17"/>
    </location>
</feature>
<dbReference type="Pfam" id="PF05036">
    <property type="entry name" value="SPOR"/>
    <property type="match status" value="1"/>
</dbReference>
<feature type="region of interest" description="Disordered" evidence="1">
    <location>
        <begin position="130"/>
        <end position="190"/>
    </location>
</feature>
<evidence type="ECO:0000313" key="3">
    <source>
        <dbReference type="EMBL" id="GAV20972.1"/>
    </source>
</evidence>
<reference evidence="3 4" key="1">
    <citation type="journal article" date="2017" name="Arch. Microbiol.">
        <title>Mariprofundus micogutta sp. nov., a novel iron-oxidizing zetaproteobacterium isolated from a deep-sea hydrothermal field at the Bayonnaise knoll of the Izu-Ogasawara arc, and a description of Mariprofundales ord. nov. and Zetaproteobacteria classis nov.</title>
        <authorList>
            <person name="Makita H."/>
            <person name="Tanaka E."/>
            <person name="Mitsunobu S."/>
            <person name="Miyazaki M."/>
            <person name="Nunoura T."/>
            <person name="Uematsu K."/>
            <person name="Takaki Y."/>
            <person name="Nishi S."/>
            <person name="Shimamura S."/>
            <person name="Takai K."/>
        </authorList>
    </citation>
    <scope>NUCLEOTIDE SEQUENCE [LARGE SCALE GENOMIC DNA]</scope>
    <source>
        <strain evidence="3 4">ET2</strain>
    </source>
</reference>
<evidence type="ECO:0000259" key="2">
    <source>
        <dbReference type="PROSITE" id="PS51724"/>
    </source>
</evidence>
<dbReference type="PROSITE" id="PS51724">
    <property type="entry name" value="SPOR"/>
    <property type="match status" value="1"/>
</dbReference>
<evidence type="ECO:0000313" key="4">
    <source>
        <dbReference type="Proteomes" id="UP000231632"/>
    </source>
</evidence>
<dbReference type="GO" id="GO:0042834">
    <property type="term" value="F:peptidoglycan binding"/>
    <property type="evidence" value="ECO:0007669"/>
    <property type="project" value="InterPro"/>
</dbReference>
<sequence length="279" mass="29484">MSEDNSGSGKQGQSSAQVDGEQAEYLDSLIAQFQSESDADWPQATANDGVAENEPEISEPDLSPADAATANEQVGVPEPGQQSNTLNYLLAGIVSIALIGVIWSASGGDDDKHAVNDVAQSETKTMPVLKGASAPVVAKNRPLQADRSEQVESSASVRKQAQADVLEARETAGSAQHPEDAPSSSPVVTPRTGKTAWVVNLTSVSTLAMAGQIQKELGSRGIETKRVQVTVAGKPYYRIFVPGFSSKQEAGLARLPFLKESEFSGAWVTRYQTAIRSPE</sequence>